<keyword evidence="2" id="KW-0812">Transmembrane</keyword>
<feature type="transmembrane region" description="Helical" evidence="2">
    <location>
        <begin position="36"/>
        <end position="55"/>
    </location>
</feature>
<reference evidence="3" key="1">
    <citation type="submission" date="2024-06" db="EMBL/GenBank/DDBJ databases">
        <authorList>
            <person name="Dussert Y."/>
            <person name="Peccoud J."/>
            <person name="Pigeault R."/>
        </authorList>
    </citation>
    <scope>NUCLEOTIDE SEQUENCE</scope>
    <source>
        <strain evidence="3">WArc</strain>
    </source>
</reference>
<evidence type="ECO:0008006" key="4">
    <source>
        <dbReference type="Google" id="ProtNLM"/>
    </source>
</evidence>
<keyword evidence="1" id="KW-0175">Coiled coil</keyword>
<sequence length="382" mass="44690">MNNLLNKGNTFYFIASSLATLTLLTSLVLINVPSSLILALAALSALALMLLYKIMSNNRRIENKFTQKERELEEKITLAAKKIENLKDQLTREEQNLNREVNKVNVLESELQSERESLERKLEAKKRYIEELEKITKDEFDELLSEILLLREQLQKKEANLAEKEKCITELKRKIDNNKRTELKNAKLHKEKEVEKLSKEKEDLLKRIGKISKDKEILSEEIEELHRKKDTLNNELSEQQDKIKRLTKEKKYLSEELEKKSEELNQANGSIEDRFLDLTKDYDNKVRSFKISLLEKDDQINKVVNCIIYKIEETKSGDSNTEAVLKELFSEIQTVLKELEEKDPESSEFEDSGYANFSSTPTKLLDLVCTEHHEYLDRDCRM</sequence>
<name>A0AAU7Q3H8_9RICK</name>
<keyword evidence="2" id="KW-0472">Membrane</keyword>
<feature type="coiled-coil region" evidence="1">
    <location>
        <begin position="69"/>
        <end position="274"/>
    </location>
</feature>
<accession>A0AAU7Q3H8</accession>
<proteinExistence type="predicted"/>
<evidence type="ECO:0000256" key="2">
    <source>
        <dbReference type="SAM" id="Phobius"/>
    </source>
</evidence>
<evidence type="ECO:0000256" key="1">
    <source>
        <dbReference type="SAM" id="Coils"/>
    </source>
</evidence>
<feature type="transmembrane region" description="Helical" evidence="2">
    <location>
        <begin position="12"/>
        <end position="30"/>
    </location>
</feature>
<dbReference type="AlphaFoldDB" id="A0AAU7Q3H8"/>
<evidence type="ECO:0000313" key="3">
    <source>
        <dbReference type="EMBL" id="XBS67702.1"/>
    </source>
</evidence>
<dbReference type="RefSeq" id="WP_349968321.1">
    <property type="nucleotide sequence ID" value="NZ_CP157942.1"/>
</dbReference>
<dbReference type="EMBL" id="CP157942">
    <property type="protein sequence ID" value="XBS67702.1"/>
    <property type="molecule type" value="Genomic_DNA"/>
</dbReference>
<protein>
    <recommendedName>
        <fullName evidence="4">Chromosome partition protein Smc</fullName>
    </recommendedName>
</protein>
<organism evidence="3">
    <name type="scientific">Wolbachia endosymbiont of Armadillidium arcangelii</name>
    <dbReference type="NCBI Taxonomy" id="3158571"/>
    <lineage>
        <taxon>Bacteria</taxon>
        <taxon>Pseudomonadati</taxon>
        <taxon>Pseudomonadota</taxon>
        <taxon>Alphaproteobacteria</taxon>
        <taxon>Rickettsiales</taxon>
        <taxon>Anaplasmataceae</taxon>
        <taxon>Wolbachieae</taxon>
        <taxon>Wolbachia</taxon>
    </lineage>
</organism>
<gene>
    <name evidence="3" type="ORF">ABLO99_03570</name>
</gene>
<keyword evidence="2" id="KW-1133">Transmembrane helix</keyword>